<dbReference type="AlphaFoldDB" id="A0A1I5R1K3"/>
<proteinExistence type="predicted"/>
<protein>
    <submittedName>
        <fullName evidence="2">Diguanylate cyclase (GGDEF) domain-containing protein</fullName>
    </submittedName>
</protein>
<sequence length="458" mass="51868">MASDNAGIAIVDEELNIIDTDFAFSDYVSDPDQKSFLANVYPDDQHLLYEIVEHLASINSETLCFRVFGKNFNLFWVIANCKRADSNPKNISISIKDVETLNGGNNWSIDYGTGLLDKQAIIDYAKSRMVEGNNGFSLCIMDIDNFKKINDTMGHSFGDKILLEVGKIVLDVLKNDGKAGRIGGDEIMLVINGKSDSNGLRSYLKSIRERVEQMRVDKDGYPLVTVSIGTGNYPKDVDSYDKLFNLADKMLYRAKNRGKNRYVMYNSEVHGAIIDGELDTIGGIVSEAKPQDKTKLVLGVLDGFFGLSNKTIVTSFMQIVATYEIDEGYIFFKNLKESYMGFSRKFDKNSENDKRLGVIVESTSDLEYVTDRIFDEKFDDNGVFVVDTPENQLKSTPALEFFRENSIKHAFFYKMNEKYQKGYVVLYNTRNNSRKIPQSDITDFTYLGKMIEIALKSR</sequence>
<dbReference type="SMART" id="SM00267">
    <property type="entry name" value="GGDEF"/>
    <property type="match status" value="1"/>
</dbReference>
<keyword evidence="3" id="KW-1185">Reference proteome</keyword>
<dbReference type="InterPro" id="IPR043128">
    <property type="entry name" value="Rev_trsase/Diguanyl_cyclase"/>
</dbReference>
<name>A0A1I5R1K3_9FIRM</name>
<dbReference type="Gene3D" id="3.30.70.270">
    <property type="match status" value="1"/>
</dbReference>
<dbReference type="CDD" id="cd01949">
    <property type="entry name" value="GGDEF"/>
    <property type="match status" value="1"/>
</dbReference>
<reference evidence="3" key="1">
    <citation type="submission" date="2016-10" db="EMBL/GenBank/DDBJ databases">
        <authorList>
            <person name="Varghese N."/>
            <person name="Submissions S."/>
        </authorList>
    </citation>
    <scope>NUCLEOTIDE SEQUENCE [LARGE SCALE GENOMIC DNA]</scope>
    <source>
        <strain evidence="3">P18</strain>
    </source>
</reference>
<organism evidence="2 3">
    <name type="scientific">Butyrivibrio proteoclasticus</name>
    <dbReference type="NCBI Taxonomy" id="43305"/>
    <lineage>
        <taxon>Bacteria</taxon>
        <taxon>Bacillati</taxon>
        <taxon>Bacillota</taxon>
        <taxon>Clostridia</taxon>
        <taxon>Lachnospirales</taxon>
        <taxon>Lachnospiraceae</taxon>
        <taxon>Butyrivibrio</taxon>
    </lineage>
</organism>
<evidence type="ECO:0000313" key="2">
    <source>
        <dbReference type="EMBL" id="SFP51936.1"/>
    </source>
</evidence>
<dbReference type="EMBL" id="FOXO01000003">
    <property type="protein sequence ID" value="SFP51936.1"/>
    <property type="molecule type" value="Genomic_DNA"/>
</dbReference>
<feature type="domain" description="GGDEF" evidence="1">
    <location>
        <begin position="134"/>
        <end position="267"/>
    </location>
</feature>
<dbReference type="InterPro" id="IPR050469">
    <property type="entry name" value="Diguanylate_Cyclase"/>
</dbReference>
<dbReference type="RefSeq" id="WP_074884009.1">
    <property type="nucleotide sequence ID" value="NZ_FOXO01000003.1"/>
</dbReference>
<evidence type="ECO:0000313" key="3">
    <source>
        <dbReference type="Proteomes" id="UP000182624"/>
    </source>
</evidence>
<dbReference type="NCBIfam" id="TIGR00254">
    <property type="entry name" value="GGDEF"/>
    <property type="match status" value="1"/>
</dbReference>
<accession>A0A1I5R1K3</accession>
<dbReference type="PANTHER" id="PTHR45138">
    <property type="entry name" value="REGULATORY COMPONENTS OF SENSORY TRANSDUCTION SYSTEM"/>
    <property type="match status" value="1"/>
</dbReference>
<dbReference type="GO" id="GO:0052621">
    <property type="term" value="F:diguanylate cyclase activity"/>
    <property type="evidence" value="ECO:0007669"/>
    <property type="project" value="TreeGrafter"/>
</dbReference>
<gene>
    <name evidence="2" type="ORF">SAMN04487928_10352</name>
</gene>
<dbReference type="PROSITE" id="PS50887">
    <property type="entry name" value="GGDEF"/>
    <property type="match status" value="1"/>
</dbReference>
<dbReference type="InterPro" id="IPR000160">
    <property type="entry name" value="GGDEF_dom"/>
</dbReference>
<dbReference type="PANTHER" id="PTHR45138:SF9">
    <property type="entry name" value="DIGUANYLATE CYCLASE DGCM-RELATED"/>
    <property type="match status" value="1"/>
</dbReference>
<evidence type="ECO:0000259" key="1">
    <source>
        <dbReference type="PROSITE" id="PS50887"/>
    </source>
</evidence>
<dbReference type="InterPro" id="IPR029787">
    <property type="entry name" value="Nucleotide_cyclase"/>
</dbReference>
<dbReference type="SUPFAM" id="SSF55073">
    <property type="entry name" value="Nucleotide cyclase"/>
    <property type="match status" value="1"/>
</dbReference>
<dbReference type="Pfam" id="PF00990">
    <property type="entry name" value="GGDEF"/>
    <property type="match status" value="1"/>
</dbReference>
<dbReference type="Proteomes" id="UP000182624">
    <property type="component" value="Unassembled WGS sequence"/>
</dbReference>